<accession>X1V875</accession>
<comment type="caution">
    <text evidence="1">The sequence shown here is derived from an EMBL/GenBank/DDBJ whole genome shotgun (WGS) entry which is preliminary data.</text>
</comment>
<protein>
    <submittedName>
        <fullName evidence="1">Uncharacterized protein</fullName>
    </submittedName>
</protein>
<organism evidence="1">
    <name type="scientific">marine sediment metagenome</name>
    <dbReference type="NCBI Taxonomy" id="412755"/>
    <lineage>
        <taxon>unclassified sequences</taxon>
        <taxon>metagenomes</taxon>
        <taxon>ecological metagenomes</taxon>
    </lineage>
</organism>
<evidence type="ECO:0000313" key="1">
    <source>
        <dbReference type="EMBL" id="GAJ08916.1"/>
    </source>
</evidence>
<dbReference type="EMBL" id="BARW01033361">
    <property type="protein sequence ID" value="GAJ08916.1"/>
    <property type="molecule type" value="Genomic_DNA"/>
</dbReference>
<sequence>MPTLRLTTAVPAGSVVTNAMAGSKFEQLPFPASVAIYQTASGTNITDGDVTCDVTMGNAIEGDQLSLPVVDAAVTGDNGPQRNRHLVASGVADAHDRIQIKLTNGDASNAAVVISLIEIRPV</sequence>
<gene>
    <name evidence="1" type="ORF">S12H4_52555</name>
</gene>
<name>X1V875_9ZZZZ</name>
<reference evidence="1" key="1">
    <citation type="journal article" date="2014" name="Front. Microbiol.">
        <title>High frequency of phylogenetically diverse reductive dehalogenase-homologous genes in deep subseafloor sedimentary metagenomes.</title>
        <authorList>
            <person name="Kawai M."/>
            <person name="Futagami T."/>
            <person name="Toyoda A."/>
            <person name="Takaki Y."/>
            <person name="Nishi S."/>
            <person name="Hori S."/>
            <person name="Arai W."/>
            <person name="Tsubouchi T."/>
            <person name="Morono Y."/>
            <person name="Uchiyama I."/>
            <person name="Ito T."/>
            <person name="Fujiyama A."/>
            <person name="Inagaki F."/>
            <person name="Takami H."/>
        </authorList>
    </citation>
    <scope>NUCLEOTIDE SEQUENCE</scope>
    <source>
        <strain evidence="1">Expedition CK06-06</strain>
    </source>
</reference>
<proteinExistence type="predicted"/>
<dbReference type="AlphaFoldDB" id="X1V875"/>